<dbReference type="UniPathway" id="UPA00056">
    <property type="reaction ID" value="UER00094"/>
</dbReference>
<dbReference type="Pfam" id="PF08544">
    <property type="entry name" value="GHMP_kinases_C"/>
    <property type="match status" value="1"/>
</dbReference>
<dbReference type="AlphaFoldDB" id="A0A7X6S285"/>
<accession>A0A7X6S285</accession>
<evidence type="ECO:0000256" key="7">
    <source>
        <dbReference type="ARBA" id="ARBA00022840"/>
    </source>
</evidence>
<feature type="domain" description="GHMP kinase C-terminal" evidence="11">
    <location>
        <begin position="199"/>
        <end position="274"/>
    </location>
</feature>
<dbReference type="Pfam" id="PF00288">
    <property type="entry name" value="GHMP_kinases_N"/>
    <property type="match status" value="1"/>
</dbReference>
<dbReference type="RefSeq" id="WP_168721595.1">
    <property type="nucleotide sequence ID" value="NZ_JAAXPN010000002.1"/>
</dbReference>
<dbReference type="InterPro" id="IPR014721">
    <property type="entry name" value="Ribsml_uS5_D2-typ_fold_subgr"/>
</dbReference>
<dbReference type="InterPro" id="IPR013750">
    <property type="entry name" value="GHMP_kinase_C_dom"/>
</dbReference>
<keyword evidence="6 9" id="KW-0418">Kinase</keyword>
<proteinExistence type="inferred from homology"/>
<sequence>MQIVEKAAAKINLSLDTPFSHPDGSQEWEMVMAAVDLADYVTITTIPKRTKIEVRTDTGFLPNDRRNLAFQAAHILQTRFHVMEGVKIEIEKHIPVAAGLGGGSSDAAAVLRGLNRLWGLDLTLAQLAEIGLAIDADVPFCVYSQTAYVTGKGERIKPLPKMPAAWVVIAKPTISVSTPVILRQIDYKRIGHVNTQALLAGAQQQDWQQVYPYMKNVLEPITSHHYPEILDIKERMLQSGACAAQMSGTGPTVFGICEKQSRAQRVLNSIKGFCKEVYIVRTLG</sequence>
<feature type="binding site" evidence="9">
    <location>
        <begin position="95"/>
        <end position="105"/>
    </location>
    <ligand>
        <name>ATP</name>
        <dbReference type="ChEBI" id="CHEBI:30616"/>
    </ligand>
</feature>
<dbReference type="InterPro" id="IPR004424">
    <property type="entry name" value="IspE"/>
</dbReference>
<keyword evidence="9" id="KW-0414">Isoprene biosynthesis</keyword>
<feature type="active site" evidence="9">
    <location>
        <position position="137"/>
    </location>
</feature>
<evidence type="ECO:0000313" key="12">
    <source>
        <dbReference type="EMBL" id="NKZ23794.1"/>
    </source>
</evidence>
<dbReference type="InterPro" id="IPR020568">
    <property type="entry name" value="Ribosomal_Su5_D2-typ_SF"/>
</dbReference>
<comment type="pathway">
    <text evidence="9">Isoprenoid biosynthesis; isopentenyl diphosphate biosynthesis via DXP pathway; isopentenyl diphosphate from 1-deoxy-D-xylulose 5-phosphate: step 3/6.</text>
</comment>
<dbReference type="Gene3D" id="3.30.70.890">
    <property type="entry name" value="GHMP kinase, C-terminal domain"/>
    <property type="match status" value="1"/>
</dbReference>
<evidence type="ECO:0000313" key="13">
    <source>
        <dbReference type="Proteomes" id="UP000549765"/>
    </source>
</evidence>
<dbReference type="InterPro" id="IPR036554">
    <property type="entry name" value="GHMP_kinase_C_sf"/>
</dbReference>
<dbReference type="Gene3D" id="3.30.230.10">
    <property type="match status" value="1"/>
</dbReference>
<dbReference type="InterPro" id="IPR006204">
    <property type="entry name" value="GHMP_kinase_N_dom"/>
</dbReference>
<evidence type="ECO:0000256" key="5">
    <source>
        <dbReference type="ARBA" id="ARBA00022741"/>
    </source>
</evidence>
<feature type="active site" evidence="9">
    <location>
        <position position="10"/>
    </location>
</feature>
<reference evidence="12 13" key="1">
    <citation type="submission" date="2020-04" db="EMBL/GenBank/DDBJ databases">
        <title>MicrobeNet Type strains.</title>
        <authorList>
            <person name="Nicholson A.C."/>
        </authorList>
    </citation>
    <scope>NUCLEOTIDE SEQUENCE [LARGE SCALE GENOMIC DNA]</scope>
    <source>
        <strain evidence="12 13">CCUG 61472</strain>
    </source>
</reference>
<evidence type="ECO:0000256" key="4">
    <source>
        <dbReference type="ARBA" id="ARBA00022679"/>
    </source>
</evidence>
<dbReference type="GO" id="GO:0019288">
    <property type="term" value="P:isopentenyl diphosphate biosynthetic process, methylerythritol 4-phosphate pathway"/>
    <property type="evidence" value="ECO:0007669"/>
    <property type="project" value="UniProtKB-UniRule"/>
</dbReference>
<evidence type="ECO:0000256" key="8">
    <source>
        <dbReference type="ARBA" id="ARBA00032554"/>
    </source>
</evidence>
<keyword evidence="13" id="KW-1185">Reference proteome</keyword>
<evidence type="ECO:0000256" key="6">
    <source>
        <dbReference type="ARBA" id="ARBA00022777"/>
    </source>
</evidence>
<feature type="domain" description="GHMP kinase N-terminal" evidence="10">
    <location>
        <begin position="67"/>
        <end position="144"/>
    </location>
</feature>
<dbReference type="PIRSF" id="PIRSF010376">
    <property type="entry name" value="IspE"/>
    <property type="match status" value="1"/>
</dbReference>
<dbReference type="PANTHER" id="PTHR43527">
    <property type="entry name" value="4-DIPHOSPHOCYTIDYL-2-C-METHYL-D-ERYTHRITOL KINASE, CHLOROPLASTIC"/>
    <property type="match status" value="1"/>
</dbReference>
<dbReference type="GO" id="GO:0016114">
    <property type="term" value="P:terpenoid biosynthetic process"/>
    <property type="evidence" value="ECO:0007669"/>
    <property type="project" value="UniProtKB-UniRule"/>
</dbReference>
<dbReference type="GO" id="GO:0005524">
    <property type="term" value="F:ATP binding"/>
    <property type="evidence" value="ECO:0007669"/>
    <property type="project" value="UniProtKB-UniRule"/>
</dbReference>
<dbReference type="EC" id="2.7.1.148" evidence="2 9"/>
<evidence type="ECO:0000259" key="11">
    <source>
        <dbReference type="Pfam" id="PF08544"/>
    </source>
</evidence>
<keyword evidence="5 9" id="KW-0547">Nucleotide-binding</keyword>
<evidence type="ECO:0000256" key="2">
    <source>
        <dbReference type="ARBA" id="ARBA00012052"/>
    </source>
</evidence>
<comment type="similarity">
    <text evidence="1 9">Belongs to the GHMP kinase family. IspE subfamily.</text>
</comment>
<dbReference type="SUPFAM" id="SSF54211">
    <property type="entry name" value="Ribosomal protein S5 domain 2-like"/>
    <property type="match status" value="1"/>
</dbReference>
<comment type="function">
    <text evidence="9">Catalyzes the phosphorylation of the position 2 hydroxy group of 4-diphosphocytidyl-2C-methyl-D-erythritol.</text>
</comment>
<evidence type="ECO:0000256" key="1">
    <source>
        <dbReference type="ARBA" id="ARBA00009684"/>
    </source>
</evidence>
<dbReference type="PANTHER" id="PTHR43527:SF2">
    <property type="entry name" value="4-DIPHOSPHOCYTIDYL-2-C-METHYL-D-ERYTHRITOL KINASE, CHLOROPLASTIC"/>
    <property type="match status" value="1"/>
</dbReference>
<keyword evidence="4 9" id="KW-0808">Transferase</keyword>
<protein>
    <recommendedName>
        <fullName evidence="3 9">4-diphosphocytidyl-2-C-methyl-D-erythritol kinase</fullName>
        <shortName evidence="9">CMK</shortName>
        <ecNumber evidence="2 9">2.7.1.148</ecNumber>
    </recommendedName>
    <alternativeName>
        <fullName evidence="8 9">4-(cytidine-5'-diphospho)-2-C-methyl-D-erythritol kinase</fullName>
    </alternativeName>
</protein>
<dbReference type="HAMAP" id="MF_00061">
    <property type="entry name" value="IspE"/>
    <property type="match status" value="1"/>
</dbReference>
<comment type="catalytic activity">
    <reaction evidence="9">
        <text>4-CDP-2-C-methyl-D-erythritol + ATP = 4-CDP-2-C-methyl-D-erythritol 2-phosphate + ADP + H(+)</text>
        <dbReference type="Rhea" id="RHEA:18437"/>
        <dbReference type="ChEBI" id="CHEBI:15378"/>
        <dbReference type="ChEBI" id="CHEBI:30616"/>
        <dbReference type="ChEBI" id="CHEBI:57823"/>
        <dbReference type="ChEBI" id="CHEBI:57919"/>
        <dbReference type="ChEBI" id="CHEBI:456216"/>
        <dbReference type="EC" id="2.7.1.148"/>
    </reaction>
</comment>
<dbReference type="SUPFAM" id="SSF55060">
    <property type="entry name" value="GHMP Kinase, C-terminal domain"/>
    <property type="match status" value="1"/>
</dbReference>
<organism evidence="12 13">
    <name type="scientific">Periweissella fabalis</name>
    <dbReference type="NCBI Taxonomy" id="1070421"/>
    <lineage>
        <taxon>Bacteria</taxon>
        <taxon>Bacillati</taxon>
        <taxon>Bacillota</taxon>
        <taxon>Bacilli</taxon>
        <taxon>Lactobacillales</taxon>
        <taxon>Lactobacillaceae</taxon>
        <taxon>Periweissella</taxon>
    </lineage>
</organism>
<dbReference type="EMBL" id="JAAXPN010000002">
    <property type="protein sequence ID" value="NKZ23794.1"/>
    <property type="molecule type" value="Genomic_DNA"/>
</dbReference>
<evidence type="ECO:0000259" key="10">
    <source>
        <dbReference type="Pfam" id="PF00288"/>
    </source>
</evidence>
<comment type="caution">
    <text evidence="12">The sequence shown here is derived from an EMBL/GenBank/DDBJ whole genome shotgun (WGS) entry which is preliminary data.</text>
</comment>
<evidence type="ECO:0000256" key="3">
    <source>
        <dbReference type="ARBA" id="ARBA00017473"/>
    </source>
</evidence>
<gene>
    <name evidence="9" type="primary">ispE</name>
    <name evidence="12" type="ORF">HF964_03095</name>
</gene>
<keyword evidence="7 9" id="KW-0067">ATP-binding</keyword>
<dbReference type="Proteomes" id="UP000549765">
    <property type="component" value="Unassembled WGS sequence"/>
</dbReference>
<evidence type="ECO:0000256" key="9">
    <source>
        <dbReference type="HAMAP-Rule" id="MF_00061"/>
    </source>
</evidence>
<name>A0A7X6S285_9LACO</name>
<dbReference type="NCBIfam" id="TIGR00154">
    <property type="entry name" value="ispE"/>
    <property type="match status" value="1"/>
</dbReference>
<dbReference type="GO" id="GO:0050515">
    <property type="term" value="F:4-(cytidine 5'-diphospho)-2-C-methyl-D-erythritol kinase activity"/>
    <property type="evidence" value="ECO:0007669"/>
    <property type="project" value="UniProtKB-UniRule"/>
</dbReference>